<evidence type="ECO:0008006" key="4">
    <source>
        <dbReference type="Google" id="ProtNLM"/>
    </source>
</evidence>
<dbReference type="InterPro" id="IPR036249">
    <property type="entry name" value="Thioredoxin-like_sf"/>
</dbReference>
<keyword evidence="3" id="KW-1185">Reference proteome</keyword>
<dbReference type="RefSeq" id="WP_125211223.1">
    <property type="nucleotide sequence ID" value="NZ_PDER01000018.1"/>
</dbReference>
<gene>
    <name evidence="2" type="ORF">CQW44_34115</name>
</gene>
<comment type="caution">
    <text evidence="2">The sequence shown here is derived from an EMBL/GenBank/DDBJ whole genome shotgun (WGS) entry which is preliminary data.</text>
</comment>
<proteinExistence type="predicted"/>
<name>A0A3R8RVQ9_9ACTN</name>
<evidence type="ECO:0000256" key="1">
    <source>
        <dbReference type="SAM" id="Coils"/>
    </source>
</evidence>
<dbReference type="SUPFAM" id="SSF52833">
    <property type="entry name" value="Thioredoxin-like"/>
    <property type="match status" value="1"/>
</dbReference>
<evidence type="ECO:0000313" key="2">
    <source>
        <dbReference type="EMBL" id="RRQ79810.1"/>
    </source>
</evidence>
<dbReference type="EMBL" id="PDES01000018">
    <property type="protein sequence ID" value="RRQ79810.1"/>
    <property type="molecule type" value="Genomic_DNA"/>
</dbReference>
<dbReference type="AlphaFoldDB" id="A0A3R8RVQ9"/>
<dbReference type="Pfam" id="PF05988">
    <property type="entry name" value="DUF899"/>
    <property type="match status" value="1"/>
</dbReference>
<dbReference type="Gene3D" id="3.40.30.10">
    <property type="entry name" value="Glutaredoxin"/>
    <property type="match status" value="1"/>
</dbReference>
<keyword evidence="1" id="KW-0175">Coiled coil</keyword>
<feature type="coiled-coil region" evidence="1">
    <location>
        <begin position="6"/>
        <end position="40"/>
    </location>
</feature>
<dbReference type="InterPro" id="IPR010296">
    <property type="entry name" value="DUF899_thioredox"/>
</dbReference>
<evidence type="ECO:0000313" key="3">
    <source>
        <dbReference type="Proteomes" id="UP000276379"/>
    </source>
</evidence>
<sequence length="227" mass="25570">MRHTRLHGESAEYLAAREELRRAEIELMRERERVAALRRSLPPGAEVDDYVFLEGPADLDAGDAPVREVRLSELFTGGPERPLLVYHFMYGKRQADPCPMCTLWIDGFDGVARHVARNADLVVVAAADLPTLRKHARARGWSRLRLLSAGDSTFKYDLGSEDEDGVQDSTVSVFTRDADGTVRHRYSAHPRMAEDIDQRGLDLLSPVWHLLDLTPGGRGDWFADLDY</sequence>
<dbReference type="Proteomes" id="UP000276379">
    <property type="component" value="Unassembled WGS sequence"/>
</dbReference>
<protein>
    <recommendedName>
        <fullName evidence="4">DUF899 domain-containing protein</fullName>
    </recommendedName>
</protein>
<accession>A0A3R8RVQ9</accession>
<reference evidence="2 3" key="1">
    <citation type="submission" date="2017-10" db="EMBL/GenBank/DDBJ databases">
        <title>Draft genome of actinobacteria isolated from guarana (Paullinia cupana (Mart.) Ducke.</title>
        <authorList>
            <person name="Siqueira K.A."/>
            <person name="Liotti R.G."/>
            <person name="Mendes T.A."/>
            <person name="Soares M.A."/>
        </authorList>
    </citation>
    <scope>NUCLEOTIDE SEQUENCE [LARGE SCALE GENOMIC DNA]</scope>
    <source>
        <strain evidence="2 3">199</strain>
    </source>
</reference>
<organism evidence="2 3">
    <name type="scientific">Streptomyces griseofuscus</name>
    <dbReference type="NCBI Taxonomy" id="146922"/>
    <lineage>
        <taxon>Bacteria</taxon>
        <taxon>Bacillati</taxon>
        <taxon>Actinomycetota</taxon>
        <taxon>Actinomycetes</taxon>
        <taxon>Kitasatosporales</taxon>
        <taxon>Streptomycetaceae</taxon>
        <taxon>Streptomyces</taxon>
    </lineage>
</organism>